<evidence type="ECO:0000256" key="1">
    <source>
        <dbReference type="SAM" id="MobiDB-lite"/>
    </source>
</evidence>
<evidence type="ECO:0000313" key="3">
    <source>
        <dbReference type="Proteomes" id="UP000521943"/>
    </source>
</evidence>
<dbReference type="OrthoDB" id="5354526at2759"/>
<sequence length="473" mass="51530">MFLCSCPPHRRRRHHARWAASLAKPSLAPLPLLVAAAIGRFKGYERMGIGAGHVVVVIAIAATGAQRNVEDWGDGGTLVVSAQRASPEWEPHDSIHHRLLSFTNLRSLELTNTIITPLVHQPPSSRASPPLVVGVAAVSASGVPLDSVVAHGLQFQVITVEVLGVVQSVGQMCRVVKKTFSRYVSQWRPFVVCDRPRFVARLTRGARPPIQDPTARRTPAFSDVEHTAHGINRRTSTSPTTPRCARCSPSTLGFVVEVWTACGLVASCAWSMQVGRRKLDACGVGVACEFRFDWLGLDGRLWIEWRGHSPRACVLGLIITVYPSPSGAGTATISIQIPVSNDSRNSNPTMDVDPHTFSQNPWHTPAPHATASTIPAPANASTGTQVPAQQAPHPPANEAEYLEFLRQQAAEEARRAIQEQFQQEWNKREEAHKRSLEEAHRAAAELQLQLQDQMQAAGQVGGQQVERDASMST</sequence>
<feature type="region of interest" description="Disordered" evidence="1">
    <location>
        <begin position="454"/>
        <end position="473"/>
    </location>
</feature>
<accession>A0A8H6HZR1</accession>
<gene>
    <name evidence="2" type="ORF">DFP72DRAFT_1066880</name>
</gene>
<name>A0A8H6HZR1_9AGAR</name>
<keyword evidence="3" id="KW-1185">Reference proteome</keyword>
<feature type="compositionally biased region" description="Polar residues" evidence="1">
    <location>
        <begin position="339"/>
        <end position="349"/>
    </location>
</feature>
<organism evidence="2 3">
    <name type="scientific">Ephemerocybe angulata</name>
    <dbReference type="NCBI Taxonomy" id="980116"/>
    <lineage>
        <taxon>Eukaryota</taxon>
        <taxon>Fungi</taxon>
        <taxon>Dikarya</taxon>
        <taxon>Basidiomycota</taxon>
        <taxon>Agaricomycotina</taxon>
        <taxon>Agaricomycetes</taxon>
        <taxon>Agaricomycetidae</taxon>
        <taxon>Agaricales</taxon>
        <taxon>Agaricineae</taxon>
        <taxon>Psathyrellaceae</taxon>
        <taxon>Ephemerocybe</taxon>
    </lineage>
</organism>
<feature type="region of interest" description="Disordered" evidence="1">
    <location>
        <begin position="339"/>
        <end position="395"/>
    </location>
</feature>
<dbReference type="EMBL" id="JACGCI010000027">
    <property type="protein sequence ID" value="KAF6756055.1"/>
    <property type="molecule type" value="Genomic_DNA"/>
</dbReference>
<comment type="caution">
    <text evidence="2">The sequence shown here is derived from an EMBL/GenBank/DDBJ whole genome shotgun (WGS) entry which is preliminary data.</text>
</comment>
<evidence type="ECO:0000313" key="2">
    <source>
        <dbReference type="EMBL" id="KAF6756055.1"/>
    </source>
</evidence>
<dbReference type="AlphaFoldDB" id="A0A8H6HZR1"/>
<protein>
    <submittedName>
        <fullName evidence="2">Uncharacterized protein</fullName>
    </submittedName>
</protein>
<proteinExistence type="predicted"/>
<feature type="compositionally biased region" description="Low complexity" evidence="1">
    <location>
        <begin position="454"/>
        <end position="464"/>
    </location>
</feature>
<dbReference type="Proteomes" id="UP000521943">
    <property type="component" value="Unassembled WGS sequence"/>
</dbReference>
<reference evidence="2 3" key="1">
    <citation type="submission" date="2020-07" db="EMBL/GenBank/DDBJ databases">
        <title>Comparative genomics of pyrophilous fungi reveals a link between fire events and developmental genes.</title>
        <authorList>
            <consortium name="DOE Joint Genome Institute"/>
            <person name="Steindorff A.S."/>
            <person name="Carver A."/>
            <person name="Calhoun S."/>
            <person name="Stillman K."/>
            <person name="Liu H."/>
            <person name="Lipzen A."/>
            <person name="Pangilinan J."/>
            <person name="Labutti K."/>
            <person name="Bruns T.D."/>
            <person name="Grigoriev I.V."/>
        </authorList>
    </citation>
    <scope>NUCLEOTIDE SEQUENCE [LARGE SCALE GENOMIC DNA]</scope>
    <source>
        <strain evidence="2 3">CBS 144469</strain>
    </source>
</reference>